<sequence>MKAVITILCFIVFLLIRSGNSHAVLNESDRPAISFMYQHNEANLKDKITSLTSRIDPLIAGSVHDENPVIEEFNSENFQLTKDLQTASDFVALLLCAVVFFIFVFRFAKKIPFCNFVAYLYPQRYIFQQNWRI</sequence>
<dbReference type="Proteomes" id="UP000250831">
    <property type="component" value="Unassembled WGS sequence"/>
</dbReference>
<keyword evidence="1" id="KW-0812">Transmembrane</keyword>
<keyword evidence="1" id="KW-0472">Membrane</keyword>
<accession>A0A363NXL2</accession>
<keyword evidence="1" id="KW-1133">Transmembrane helix</keyword>
<organism evidence="3 4">
    <name type="scientific">Sphingobacterium athyrii</name>
    <dbReference type="NCBI Taxonomy" id="2152717"/>
    <lineage>
        <taxon>Bacteria</taxon>
        <taxon>Pseudomonadati</taxon>
        <taxon>Bacteroidota</taxon>
        <taxon>Sphingobacteriia</taxon>
        <taxon>Sphingobacteriales</taxon>
        <taxon>Sphingobacteriaceae</taxon>
        <taxon>Sphingobacterium</taxon>
    </lineage>
</organism>
<keyword evidence="2" id="KW-0732">Signal</keyword>
<proteinExistence type="predicted"/>
<evidence type="ECO:0000256" key="2">
    <source>
        <dbReference type="SAM" id="SignalP"/>
    </source>
</evidence>
<feature type="chain" id="PRO_5016874656" evidence="2">
    <location>
        <begin position="24"/>
        <end position="133"/>
    </location>
</feature>
<evidence type="ECO:0000313" key="4">
    <source>
        <dbReference type="Proteomes" id="UP000250831"/>
    </source>
</evidence>
<keyword evidence="4" id="KW-1185">Reference proteome</keyword>
<feature type="transmembrane region" description="Helical" evidence="1">
    <location>
        <begin position="90"/>
        <end position="108"/>
    </location>
</feature>
<reference evidence="3 4" key="1">
    <citation type="submission" date="2018-04" db="EMBL/GenBank/DDBJ databases">
        <title>Sphingobacterium sp. M46 Genome.</title>
        <authorList>
            <person name="Cheng J."/>
            <person name="Li Y."/>
        </authorList>
    </citation>
    <scope>NUCLEOTIDE SEQUENCE [LARGE SCALE GENOMIC DNA]</scope>
    <source>
        <strain evidence="3 4">M46</strain>
    </source>
</reference>
<evidence type="ECO:0000313" key="3">
    <source>
        <dbReference type="EMBL" id="PUV25463.1"/>
    </source>
</evidence>
<comment type="caution">
    <text evidence="3">The sequence shown here is derived from an EMBL/GenBank/DDBJ whole genome shotgun (WGS) entry which is preliminary data.</text>
</comment>
<gene>
    <name evidence="3" type="ORF">DCO56_00230</name>
</gene>
<feature type="signal peptide" evidence="2">
    <location>
        <begin position="1"/>
        <end position="23"/>
    </location>
</feature>
<dbReference type="OrthoDB" id="708534at2"/>
<protein>
    <submittedName>
        <fullName evidence="3">Uncharacterized protein</fullName>
    </submittedName>
</protein>
<dbReference type="AlphaFoldDB" id="A0A363NXL2"/>
<dbReference type="RefSeq" id="WP_108631788.1">
    <property type="nucleotide sequence ID" value="NZ_QCXX01000001.1"/>
</dbReference>
<evidence type="ECO:0000256" key="1">
    <source>
        <dbReference type="SAM" id="Phobius"/>
    </source>
</evidence>
<name>A0A363NXL2_9SPHI</name>
<dbReference type="EMBL" id="QCXX01000001">
    <property type="protein sequence ID" value="PUV25463.1"/>
    <property type="molecule type" value="Genomic_DNA"/>
</dbReference>